<accession>A0A401H116</accession>
<feature type="transmembrane region" description="Helical" evidence="1">
    <location>
        <begin position="135"/>
        <end position="156"/>
    </location>
</feature>
<dbReference type="Proteomes" id="UP000287166">
    <property type="component" value="Unassembled WGS sequence"/>
</dbReference>
<proteinExistence type="predicted"/>
<dbReference type="AlphaFoldDB" id="A0A401H116"/>
<keyword evidence="1" id="KW-1133">Transmembrane helix</keyword>
<keyword evidence="1" id="KW-0812">Transmembrane</keyword>
<comment type="caution">
    <text evidence="2">The sequence shown here is derived from an EMBL/GenBank/DDBJ whole genome shotgun (WGS) entry which is preliminary data.</text>
</comment>
<organism evidence="2 3">
    <name type="scientific">Sparassis crispa</name>
    <dbReference type="NCBI Taxonomy" id="139825"/>
    <lineage>
        <taxon>Eukaryota</taxon>
        <taxon>Fungi</taxon>
        <taxon>Dikarya</taxon>
        <taxon>Basidiomycota</taxon>
        <taxon>Agaricomycotina</taxon>
        <taxon>Agaricomycetes</taxon>
        <taxon>Polyporales</taxon>
        <taxon>Sparassidaceae</taxon>
        <taxon>Sparassis</taxon>
    </lineage>
</organism>
<gene>
    <name evidence="2" type="ORF">SCP_1203080</name>
</gene>
<keyword evidence="1" id="KW-0472">Membrane</keyword>
<feature type="transmembrane region" description="Helical" evidence="1">
    <location>
        <begin position="57"/>
        <end position="77"/>
    </location>
</feature>
<sequence length="343" mass="38452">MGEVPLVSANLATVSIESFFYGIFFVLFCSSTYLMVQRQRQLNSTGSSSKPIYKSPLFIAGLAMFTCVTAHWILTVYRSFQAFIYFENGTLPIAYYGNLANTAEVVKTAFLVTALLIGDAVMIYRLWIVWNYNKYVIIFPLCTFLANVACCIAVVYQFTQYRFGQNVFDSSMGRWITTDCVFTLCTNLSASCLIAWRLWRADHLVKRYGNGNLMWVFSIFIESAVLYVGWTIFYFAVYESRTNLEFTIIDTWAPVSGIAFMLINVRVGTGRAREAHGSASTFSAGKVSAQPRADPVGSFPMTPLAVNVTRVVNSDLEDDFVMSDKKFAAIRGSADHHRSDSPV</sequence>
<dbReference type="RefSeq" id="XP_027618992.1">
    <property type="nucleotide sequence ID" value="XM_027763191.1"/>
</dbReference>
<feature type="transmembrane region" description="Helical" evidence="1">
    <location>
        <begin position="244"/>
        <end position="263"/>
    </location>
</feature>
<feature type="transmembrane region" description="Helical" evidence="1">
    <location>
        <begin position="176"/>
        <end position="199"/>
    </location>
</feature>
<evidence type="ECO:0000256" key="1">
    <source>
        <dbReference type="SAM" id="Phobius"/>
    </source>
</evidence>
<feature type="transmembrane region" description="Helical" evidence="1">
    <location>
        <begin position="211"/>
        <end position="238"/>
    </location>
</feature>
<dbReference type="STRING" id="139825.A0A401H116"/>
<dbReference type="GeneID" id="38784996"/>
<keyword evidence="3" id="KW-1185">Reference proteome</keyword>
<dbReference type="EMBL" id="BFAD01000012">
    <property type="protein sequence ID" value="GBE88079.1"/>
    <property type="molecule type" value="Genomic_DNA"/>
</dbReference>
<evidence type="ECO:0000313" key="3">
    <source>
        <dbReference type="Proteomes" id="UP000287166"/>
    </source>
</evidence>
<feature type="transmembrane region" description="Helical" evidence="1">
    <location>
        <begin position="18"/>
        <end position="36"/>
    </location>
</feature>
<dbReference type="OrthoDB" id="3346544at2759"/>
<dbReference type="InParanoid" id="A0A401H116"/>
<reference evidence="2 3" key="1">
    <citation type="journal article" date="2018" name="Sci. Rep.">
        <title>Genome sequence of the cauliflower mushroom Sparassis crispa (Hanabiratake) and its association with beneficial usage.</title>
        <authorList>
            <person name="Kiyama R."/>
            <person name="Furutani Y."/>
            <person name="Kawaguchi K."/>
            <person name="Nakanishi T."/>
        </authorList>
    </citation>
    <scope>NUCLEOTIDE SEQUENCE [LARGE SCALE GENOMIC DNA]</scope>
</reference>
<evidence type="ECO:0000313" key="2">
    <source>
        <dbReference type="EMBL" id="GBE88079.1"/>
    </source>
</evidence>
<feature type="transmembrane region" description="Helical" evidence="1">
    <location>
        <begin position="108"/>
        <end position="128"/>
    </location>
</feature>
<protein>
    <submittedName>
        <fullName evidence="2">Uncharacterized protein</fullName>
    </submittedName>
</protein>
<name>A0A401H116_9APHY</name>